<accession>A0A4R3RI50</accession>
<proteinExistence type="predicted"/>
<evidence type="ECO:0000313" key="2">
    <source>
        <dbReference type="Proteomes" id="UP000295507"/>
    </source>
</evidence>
<gene>
    <name evidence="1" type="ORF">EV129_113101</name>
</gene>
<dbReference type="RefSeq" id="WP_132552878.1">
    <property type="nucleotide sequence ID" value="NZ_SMBK01000013.1"/>
</dbReference>
<dbReference type="AlphaFoldDB" id="A0A4R3RI50"/>
<protein>
    <submittedName>
        <fullName evidence="1">Uncharacterized protein</fullName>
    </submittedName>
</protein>
<dbReference type="EMBL" id="SMBK01000013">
    <property type="protein sequence ID" value="TCU34117.1"/>
    <property type="molecule type" value="Genomic_DNA"/>
</dbReference>
<comment type="caution">
    <text evidence="1">The sequence shown here is derived from an EMBL/GenBank/DDBJ whole genome shotgun (WGS) entry which is preliminary data.</text>
</comment>
<sequence>MTSVVTAHIIGIDLSSGPDVHSELVWISREKYDQMLRREKELLEANNRYLERARIAEGEERKVRDARQAAIMAWAHQAFGGIDGFDPCTVEERARRFIEESLELVQSLDVTKEECQKVLDYVFDRPAGEPFQEAGGVALTFACLAEVLNISICEAEIAEFDRVQSKSREHFEARHRAKMEVGL</sequence>
<dbReference type="Proteomes" id="UP000295507">
    <property type="component" value="Unassembled WGS sequence"/>
</dbReference>
<reference evidence="1 2" key="1">
    <citation type="submission" date="2019-03" db="EMBL/GenBank/DDBJ databases">
        <title>Genomic Encyclopedia of Type Strains, Phase IV (KMG-V): Genome sequencing to study the core and pangenomes of soil and plant-associated prokaryotes.</title>
        <authorList>
            <person name="Whitman W."/>
        </authorList>
    </citation>
    <scope>NUCLEOTIDE SEQUENCE [LARGE SCALE GENOMIC DNA]</scope>
    <source>
        <strain evidence="1 2">IE4868</strain>
    </source>
</reference>
<evidence type="ECO:0000313" key="1">
    <source>
        <dbReference type="EMBL" id="TCU34117.1"/>
    </source>
</evidence>
<organism evidence="1 2">
    <name type="scientific">Rhizobium azibense</name>
    <dbReference type="NCBI Taxonomy" id="1136135"/>
    <lineage>
        <taxon>Bacteria</taxon>
        <taxon>Pseudomonadati</taxon>
        <taxon>Pseudomonadota</taxon>
        <taxon>Alphaproteobacteria</taxon>
        <taxon>Hyphomicrobiales</taxon>
        <taxon>Rhizobiaceae</taxon>
        <taxon>Rhizobium/Agrobacterium group</taxon>
        <taxon>Rhizobium</taxon>
    </lineage>
</organism>
<name>A0A4R3RI50_9HYPH</name>